<keyword evidence="2" id="KW-0812">Transmembrane</keyword>
<gene>
    <name evidence="3" type="ORF">AAE3_LOCUS3502</name>
</gene>
<proteinExistence type="predicted"/>
<keyword evidence="2" id="KW-1133">Transmembrane helix</keyword>
<organism evidence="3 4">
    <name type="scientific">Cyclocybe aegerita</name>
    <name type="common">Black poplar mushroom</name>
    <name type="synonym">Agrocybe aegerita</name>
    <dbReference type="NCBI Taxonomy" id="1973307"/>
    <lineage>
        <taxon>Eukaryota</taxon>
        <taxon>Fungi</taxon>
        <taxon>Dikarya</taxon>
        <taxon>Basidiomycota</taxon>
        <taxon>Agaricomycotina</taxon>
        <taxon>Agaricomycetes</taxon>
        <taxon>Agaricomycetidae</taxon>
        <taxon>Agaricales</taxon>
        <taxon>Agaricineae</taxon>
        <taxon>Bolbitiaceae</taxon>
        <taxon>Cyclocybe</taxon>
    </lineage>
</organism>
<dbReference type="OrthoDB" id="3250682at2759"/>
<keyword evidence="2" id="KW-0472">Membrane</keyword>
<feature type="transmembrane region" description="Helical" evidence="2">
    <location>
        <begin position="206"/>
        <end position="232"/>
    </location>
</feature>
<protein>
    <submittedName>
        <fullName evidence="3">Uncharacterized protein</fullName>
    </submittedName>
</protein>
<evidence type="ECO:0000313" key="3">
    <source>
        <dbReference type="EMBL" id="CAA7261269.1"/>
    </source>
</evidence>
<dbReference type="EMBL" id="CACVBS010000032">
    <property type="protein sequence ID" value="CAA7261269.1"/>
    <property type="molecule type" value="Genomic_DNA"/>
</dbReference>
<reference evidence="3 4" key="1">
    <citation type="submission" date="2020-01" db="EMBL/GenBank/DDBJ databases">
        <authorList>
            <person name="Gupta K D."/>
        </authorList>
    </citation>
    <scope>NUCLEOTIDE SEQUENCE [LARGE SCALE GENOMIC DNA]</scope>
</reference>
<feature type="transmembrane region" description="Helical" evidence="2">
    <location>
        <begin position="126"/>
        <end position="149"/>
    </location>
</feature>
<dbReference type="AlphaFoldDB" id="A0A8S0XFW8"/>
<accession>A0A8S0XFW8</accession>
<evidence type="ECO:0000313" key="4">
    <source>
        <dbReference type="Proteomes" id="UP000467700"/>
    </source>
</evidence>
<sequence>MSLRPDASRTGGMILQAFLYGLYVVSVFQALSTLLRDHSKPPCRWKRRSDIQWLTLSVCVLLWANGTLNVCLGLVRTLRVDRIFEEEELAGWLNLIRGTNCSLQILLADGILIYRAWVVTSRTLRFIVLPLFLWAAGLASCIVGLIFQARSNLLAPSRNLTIMYDAWTVFWTVTVALSIYCTSLIAYMVWRVDRVASSSRVGRSHLFSVVVITIESGLLYTITSIFACVSTVTKSDSIFTTTAADIIMIGIAFNLIIISAGHRREAEQDKSQPGGVMVTTIRFEYPDHPRGHRDLEMEQMTGQPPLYEKNEGLQSTSRRI</sequence>
<comment type="caution">
    <text evidence="3">The sequence shown here is derived from an EMBL/GenBank/DDBJ whole genome shotgun (WGS) entry which is preliminary data.</text>
</comment>
<evidence type="ECO:0000256" key="2">
    <source>
        <dbReference type="SAM" id="Phobius"/>
    </source>
</evidence>
<feature type="transmembrane region" description="Helical" evidence="2">
    <location>
        <begin position="12"/>
        <end position="32"/>
    </location>
</feature>
<feature type="transmembrane region" description="Helical" evidence="2">
    <location>
        <begin position="53"/>
        <end position="75"/>
    </location>
</feature>
<evidence type="ECO:0000256" key="1">
    <source>
        <dbReference type="SAM" id="MobiDB-lite"/>
    </source>
</evidence>
<name>A0A8S0XFW8_CYCAE</name>
<feature type="transmembrane region" description="Helical" evidence="2">
    <location>
        <begin position="169"/>
        <end position="190"/>
    </location>
</feature>
<dbReference type="Proteomes" id="UP000467700">
    <property type="component" value="Unassembled WGS sequence"/>
</dbReference>
<feature type="transmembrane region" description="Helical" evidence="2">
    <location>
        <begin position="238"/>
        <end position="260"/>
    </location>
</feature>
<feature type="region of interest" description="Disordered" evidence="1">
    <location>
        <begin position="298"/>
        <end position="320"/>
    </location>
</feature>
<keyword evidence="4" id="KW-1185">Reference proteome</keyword>